<dbReference type="GO" id="GO:0000246">
    <property type="term" value="F:Delta24(24-1) sterol reductase activity"/>
    <property type="evidence" value="ECO:0007669"/>
    <property type="project" value="TreeGrafter"/>
</dbReference>
<dbReference type="RefSeq" id="XP_036354865.1">
    <property type="nucleotide sequence ID" value="XM_036498972.1"/>
</dbReference>
<name>A0A7E6EIR4_9MOLL</name>
<feature type="transmembrane region" description="Helical" evidence="9">
    <location>
        <begin position="87"/>
        <end position="108"/>
    </location>
</feature>
<accession>A0A7E6EIR4</accession>
<evidence type="ECO:0000256" key="2">
    <source>
        <dbReference type="ARBA" id="ARBA00012405"/>
    </source>
</evidence>
<evidence type="ECO:0000256" key="5">
    <source>
        <dbReference type="ARBA" id="ARBA00023002"/>
    </source>
</evidence>
<evidence type="ECO:0000256" key="3">
    <source>
        <dbReference type="ARBA" id="ARBA00022692"/>
    </source>
</evidence>
<sequence length="524" mass="60544">MTLLVALHNDIQKVMKCLKSGEDLDVPRSIAHDRGRWKRMINSIKLIKSEALGIARIVFQTIYHCEMPMSSLTFLKNIEIDYGNYRWIFVCLFLLPASIIFDLFFAIYEKLSFFLTANKSDHNDNVNNVIRQVRQWNNEGRKRFMCTSKPSWKAVSVKDSKYKSKYYKINVDLNNIIRVNKEKLTVEVEPQVTMKQISEYLSPIGFTLAVLPELDALTFGGLILGTGIESSSHIYGLFQHCAVSYDIVTSNGDLITCSKVSYVKLSQDDKPDLFYSIPWSYGTLGFLVRIEVAIIPSKKYVKLTYEPLSTIEDICRRFSQVSTEQNPPQFIECILFDRNHAVLMSGVMSDGDPTLPEIVPFGNNVLFRYLFGWVYPLKISLLKLTQTKRIKQISEQHQLIQDILVPIDHIRNVIEVLDDSMRVYPLWLCPMLVKNDPGFIKPTETCEMFVDVGSYGPVQSPGFECTSSVRLLEKYQMLYSDCYATYEEFRQMFDHSLYDSVRKAYFCEDAFPEVYEKIKRSARE</sequence>
<keyword evidence="11" id="KW-1185">Reference proteome</keyword>
<keyword evidence="4 9" id="KW-1133">Transmembrane helix</keyword>
<feature type="domain" description="FAD-binding PCMH-type" evidence="10">
    <location>
        <begin position="113"/>
        <end position="297"/>
    </location>
</feature>
<dbReference type="PANTHER" id="PTHR10801:SF0">
    <property type="entry name" value="DELTA(24)-STEROL REDUCTASE"/>
    <property type="match status" value="1"/>
</dbReference>
<proteinExistence type="predicted"/>
<organism evidence="11 12">
    <name type="scientific">Octopus sinensis</name>
    <name type="common">East Asian common octopus</name>
    <dbReference type="NCBI Taxonomy" id="2607531"/>
    <lineage>
        <taxon>Eukaryota</taxon>
        <taxon>Metazoa</taxon>
        <taxon>Spiralia</taxon>
        <taxon>Lophotrochozoa</taxon>
        <taxon>Mollusca</taxon>
        <taxon>Cephalopoda</taxon>
        <taxon>Coleoidea</taxon>
        <taxon>Octopodiformes</taxon>
        <taxon>Octopoda</taxon>
        <taxon>Incirrata</taxon>
        <taxon>Octopodidae</taxon>
        <taxon>Octopus</taxon>
    </lineage>
</organism>
<dbReference type="AlphaFoldDB" id="A0A7E6EIR4"/>
<dbReference type="InterPro" id="IPR036318">
    <property type="entry name" value="FAD-bd_PCMH-like_sf"/>
</dbReference>
<evidence type="ECO:0000256" key="1">
    <source>
        <dbReference type="ARBA" id="ARBA00004167"/>
    </source>
</evidence>
<dbReference type="GO" id="GO:0050614">
    <property type="term" value="F:Delta24-sterol reductase activity"/>
    <property type="evidence" value="ECO:0007669"/>
    <property type="project" value="UniProtKB-EC"/>
</dbReference>
<evidence type="ECO:0000256" key="9">
    <source>
        <dbReference type="SAM" id="Phobius"/>
    </source>
</evidence>
<dbReference type="InterPro" id="IPR016169">
    <property type="entry name" value="FAD-bd_PCMH_sub2"/>
</dbReference>
<dbReference type="GO" id="GO:0008202">
    <property type="term" value="P:steroid metabolic process"/>
    <property type="evidence" value="ECO:0007669"/>
    <property type="project" value="TreeGrafter"/>
</dbReference>
<dbReference type="Proteomes" id="UP000515154">
    <property type="component" value="Unplaced"/>
</dbReference>
<dbReference type="GO" id="GO:0016020">
    <property type="term" value="C:membrane"/>
    <property type="evidence" value="ECO:0007669"/>
    <property type="project" value="UniProtKB-SubCell"/>
</dbReference>
<dbReference type="PROSITE" id="PS51387">
    <property type="entry name" value="FAD_PCMH"/>
    <property type="match status" value="1"/>
</dbReference>
<dbReference type="SUPFAM" id="SSF56176">
    <property type="entry name" value="FAD-binding/transporter-associated domain-like"/>
    <property type="match status" value="1"/>
</dbReference>
<evidence type="ECO:0000256" key="8">
    <source>
        <dbReference type="ARBA" id="ARBA00052927"/>
    </source>
</evidence>
<keyword evidence="6 9" id="KW-0472">Membrane</keyword>
<comment type="catalytic activity">
    <reaction evidence="7">
        <text>lanosterol + NADPH + H(+) = 24,25-dihydrolanosterol + NADP(+)</text>
        <dbReference type="Rhea" id="RHEA:33919"/>
        <dbReference type="ChEBI" id="CHEBI:15378"/>
        <dbReference type="ChEBI" id="CHEBI:16521"/>
        <dbReference type="ChEBI" id="CHEBI:28113"/>
        <dbReference type="ChEBI" id="CHEBI:57783"/>
        <dbReference type="ChEBI" id="CHEBI:58349"/>
    </reaction>
    <physiologicalReaction direction="left-to-right" evidence="7">
        <dbReference type="Rhea" id="RHEA:33920"/>
    </physiologicalReaction>
</comment>
<dbReference type="Pfam" id="PF01565">
    <property type="entry name" value="FAD_binding_4"/>
    <property type="match status" value="1"/>
</dbReference>
<dbReference type="EC" id="1.3.1.72" evidence="2"/>
<keyword evidence="3 9" id="KW-0812">Transmembrane</keyword>
<comment type="subcellular location">
    <subcellularLocation>
        <location evidence="1">Membrane</location>
        <topology evidence="1">Single-pass membrane protein</topology>
    </subcellularLocation>
</comment>
<dbReference type="PANTHER" id="PTHR10801">
    <property type="entry name" value="24-DEHYDROCHOLESTEROL REDUCTASE"/>
    <property type="match status" value="1"/>
</dbReference>
<evidence type="ECO:0000256" key="7">
    <source>
        <dbReference type="ARBA" id="ARBA00051033"/>
    </source>
</evidence>
<evidence type="ECO:0000256" key="6">
    <source>
        <dbReference type="ARBA" id="ARBA00023136"/>
    </source>
</evidence>
<reference evidence="12" key="1">
    <citation type="submission" date="2025-08" db="UniProtKB">
        <authorList>
            <consortium name="RefSeq"/>
        </authorList>
    </citation>
    <scope>IDENTIFICATION</scope>
</reference>
<dbReference type="InterPro" id="IPR016166">
    <property type="entry name" value="FAD-bd_PCMH"/>
</dbReference>
<gene>
    <name evidence="12" type="primary">LOC115228593</name>
</gene>
<dbReference type="KEGG" id="osn:115228593"/>
<protein>
    <recommendedName>
        <fullName evidence="2">Delta(24)-sterol reductase</fullName>
        <ecNumber evidence="2">1.3.1.72</ecNumber>
    </recommendedName>
</protein>
<evidence type="ECO:0000259" key="10">
    <source>
        <dbReference type="PROSITE" id="PS51387"/>
    </source>
</evidence>
<dbReference type="InterPro" id="IPR040165">
    <property type="entry name" value="Diminuto-like"/>
</dbReference>
<comment type="catalytic activity">
    <reaction evidence="8">
        <text>5alpha-cholest-8-en-3beta-ol + NADP(+) = zymosterol + NADPH + H(+)</text>
        <dbReference type="Rhea" id="RHEA:36399"/>
        <dbReference type="ChEBI" id="CHEBI:15378"/>
        <dbReference type="ChEBI" id="CHEBI:16608"/>
        <dbReference type="ChEBI" id="CHEBI:18252"/>
        <dbReference type="ChEBI" id="CHEBI:57783"/>
        <dbReference type="ChEBI" id="CHEBI:58349"/>
        <dbReference type="EC" id="1.3.1.72"/>
    </reaction>
    <physiologicalReaction direction="right-to-left" evidence="8">
        <dbReference type="Rhea" id="RHEA:36401"/>
    </physiologicalReaction>
</comment>
<evidence type="ECO:0000256" key="4">
    <source>
        <dbReference type="ARBA" id="ARBA00022989"/>
    </source>
</evidence>
<evidence type="ECO:0000313" key="12">
    <source>
        <dbReference type="RefSeq" id="XP_036354865.1"/>
    </source>
</evidence>
<dbReference type="GO" id="GO:0071949">
    <property type="term" value="F:FAD binding"/>
    <property type="evidence" value="ECO:0007669"/>
    <property type="project" value="InterPro"/>
</dbReference>
<keyword evidence="5" id="KW-0560">Oxidoreductase</keyword>
<dbReference type="Gene3D" id="3.30.465.10">
    <property type="match status" value="1"/>
</dbReference>
<evidence type="ECO:0000313" key="11">
    <source>
        <dbReference type="Proteomes" id="UP000515154"/>
    </source>
</evidence>
<dbReference type="InterPro" id="IPR006094">
    <property type="entry name" value="Oxid_FAD_bind_N"/>
</dbReference>
<dbReference type="GO" id="GO:0005737">
    <property type="term" value="C:cytoplasm"/>
    <property type="evidence" value="ECO:0007669"/>
    <property type="project" value="TreeGrafter"/>
</dbReference>